<keyword evidence="2" id="KW-0812">Transmembrane</keyword>
<feature type="compositionally biased region" description="Basic and acidic residues" evidence="1">
    <location>
        <begin position="491"/>
        <end position="501"/>
    </location>
</feature>
<feature type="compositionally biased region" description="Low complexity" evidence="1">
    <location>
        <begin position="271"/>
        <end position="284"/>
    </location>
</feature>
<keyword evidence="4" id="KW-1185">Reference proteome</keyword>
<keyword evidence="2" id="KW-0472">Membrane</keyword>
<feature type="compositionally biased region" description="Polar residues" evidence="1">
    <location>
        <begin position="254"/>
        <end position="270"/>
    </location>
</feature>
<dbReference type="Proteomes" id="UP000654918">
    <property type="component" value="Unassembled WGS sequence"/>
</dbReference>
<feature type="compositionally biased region" description="Polar residues" evidence="1">
    <location>
        <begin position="594"/>
        <end position="605"/>
    </location>
</feature>
<protein>
    <submittedName>
        <fullName evidence="3">Uncharacterized protein</fullName>
    </submittedName>
</protein>
<feature type="compositionally biased region" description="Low complexity" evidence="1">
    <location>
        <begin position="38"/>
        <end position="57"/>
    </location>
</feature>
<reference evidence="3" key="1">
    <citation type="journal article" date="2020" name="Phytopathology">
        <title>Genome Sequence Resources of Colletotrichum truncatum, C. plurivorum, C. musicola, and C. sojae: Four Species Pathogenic to Soybean (Glycine max).</title>
        <authorList>
            <person name="Rogerio F."/>
            <person name="Boufleur T.R."/>
            <person name="Ciampi-Guillardi M."/>
            <person name="Sukno S.A."/>
            <person name="Thon M.R."/>
            <person name="Massola Junior N.S."/>
            <person name="Baroncelli R."/>
        </authorList>
    </citation>
    <scope>NUCLEOTIDE SEQUENCE</scope>
    <source>
        <strain evidence="3">LFN00145</strain>
    </source>
</reference>
<evidence type="ECO:0000256" key="1">
    <source>
        <dbReference type="SAM" id="MobiDB-lite"/>
    </source>
</evidence>
<evidence type="ECO:0000313" key="3">
    <source>
        <dbReference type="EMBL" id="KAF6834803.1"/>
    </source>
</evidence>
<feature type="region of interest" description="Disordered" evidence="1">
    <location>
        <begin position="35"/>
        <end position="57"/>
    </location>
</feature>
<evidence type="ECO:0000256" key="2">
    <source>
        <dbReference type="SAM" id="Phobius"/>
    </source>
</evidence>
<feature type="region of interest" description="Disordered" evidence="1">
    <location>
        <begin position="86"/>
        <end position="162"/>
    </location>
</feature>
<dbReference type="EMBL" id="WIGO01000045">
    <property type="protein sequence ID" value="KAF6834803.1"/>
    <property type="molecule type" value="Genomic_DNA"/>
</dbReference>
<feature type="compositionally biased region" description="Polar residues" evidence="1">
    <location>
        <begin position="534"/>
        <end position="544"/>
    </location>
</feature>
<feature type="compositionally biased region" description="Polar residues" evidence="1">
    <location>
        <begin position="449"/>
        <end position="466"/>
    </location>
</feature>
<keyword evidence="2" id="KW-1133">Transmembrane helix</keyword>
<accession>A0A8H6KPQ4</accession>
<feature type="region of interest" description="Disordered" evidence="1">
    <location>
        <begin position="448"/>
        <end position="472"/>
    </location>
</feature>
<organism evidence="3 4">
    <name type="scientific">Colletotrichum plurivorum</name>
    <dbReference type="NCBI Taxonomy" id="2175906"/>
    <lineage>
        <taxon>Eukaryota</taxon>
        <taxon>Fungi</taxon>
        <taxon>Dikarya</taxon>
        <taxon>Ascomycota</taxon>
        <taxon>Pezizomycotina</taxon>
        <taxon>Sordariomycetes</taxon>
        <taxon>Hypocreomycetidae</taxon>
        <taxon>Glomerellales</taxon>
        <taxon>Glomerellaceae</taxon>
        <taxon>Colletotrichum</taxon>
        <taxon>Colletotrichum orchidearum species complex</taxon>
    </lineage>
</organism>
<feature type="compositionally biased region" description="Low complexity" evidence="1">
    <location>
        <begin position="86"/>
        <end position="98"/>
    </location>
</feature>
<feature type="region of interest" description="Disordered" evidence="1">
    <location>
        <begin position="491"/>
        <end position="605"/>
    </location>
</feature>
<comment type="caution">
    <text evidence="3">The sequence shown here is derived from an EMBL/GenBank/DDBJ whole genome shotgun (WGS) entry which is preliminary data.</text>
</comment>
<feature type="compositionally biased region" description="Polar residues" evidence="1">
    <location>
        <begin position="505"/>
        <end position="522"/>
    </location>
</feature>
<proteinExistence type="predicted"/>
<feature type="transmembrane region" description="Helical" evidence="2">
    <location>
        <begin position="167"/>
        <end position="190"/>
    </location>
</feature>
<evidence type="ECO:0000313" key="4">
    <source>
        <dbReference type="Proteomes" id="UP000654918"/>
    </source>
</evidence>
<dbReference type="AlphaFoldDB" id="A0A8H6KPQ4"/>
<gene>
    <name evidence="3" type="ORF">CPLU01_04698</name>
</gene>
<name>A0A8H6KPQ4_9PEZI</name>
<sequence length="605" mass="63990">MSSPNRSEPAIDEYISLDLDVNIFLDDTIDASAANKRTASGSPSCSSTTASSAATTTDNNTTTAAAAASFDYQSSEYDELLITTTPSTTTTTTTSTSIPTPPTQTPPAFLSDVSPSPTSNPAAIAPTVGLNPGLNPGTAAGEAGNNAPSSSQPSSGSGRSGGVATPVVIASSVVGAVAVVGLVGFLLWFWRKRWLKKRRSTLLTPLSTDPSFRTGEKPYVIDRESLGPTPRSTKLKAALGYNFRRFRGQVGSLVSRNRDSSSTGGRSQFMNVSQHSRNSSSLSNHTGPRDVVTAKDRLKDWWERLTADMKFNWRLRGENNNGKDPFAATRGMKERKAANGGQPDFLTLLGMDEREVEREAQRRRLSRGKGSAGSADHFLGGLGLNFDSASANPFSDINALPHDSAKPAPLAVTNPSSNNPFSDANAIPAPAAAVKPPTTYVADVRRSRGTSIGGSTTRPPSGSTFSPRLDSMYRDSMQSVESFSTRRNKFRSDPFDLERPELLGNHSTTASSNYSSQVNSTAPRVPGSAHTRSDSFSSKYSSGVSMDGWSDPGPDVGPAGPPSGGPSSYRFEAESPVAGYRAGEQRRMPGRRPSQGSNNSVGKAL</sequence>
<feature type="region of interest" description="Disordered" evidence="1">
    <location>
        <begin position="254"/>
        <end position="290"/>
    </location>
</feature>